<dbReference type="GO" id="GO:0006412">
    <property type="term" value="P:translation"/>
    <property type="evidence" value="ECO:0007669"/>
    <property type="project" value="UniProtKB-UniRule"/>
</dbReference>
<feature type="region of interest" description="Disordered" evidence="10">
    <location>
        <begin position="125"/>
        <end position="148"/>
    </location>
</feature>
<evidence type="ECO:0000313" key="12">
    <source>
        <dbReference type="Proteomes" id="UP000009399"/>
    </source>
</evidence>
<dbReference type="GO" id="GO:0019843">
    <property type="term" value="F:rRNA binding"/>
    <property type="evidence" value="ECO:0007669"/>
    <property type="project" value="UniProtKB-UniRule"/>
</dbReference>
<dbReference type="PANTHER" id="PTHR11229:SF16">
    <property type="entry name" value="LARGE RIBOSOMAL SUBUNIT PROTEIN UL3C"/>
    <property type="match status" value="1"/>
</dbReference>
<dbReference type="AlphaFoldDB" id="A0AAI8AMV9"/>
<dbReference type="Pfam" id="PF00297">
    <property type="entry name" value="Ribosomal_L3"/>
    <property type="match status" value="1"/>
</dbReference>
<dbReference type="InterPro" id="IPR019926">
    <property type="entry name" value="Ribosomal_uL3_CS"/>
</dbReference>
<dbReference type="GO" id="GO:0003735">
    <property type="term" value="F:structural constituent of ribosome"/>
    <property type="evidence" value="ECO:0007669"/>
    <property type="project" value="UniProtKB-UniRule"/>
</dbReference>
<proteinExistence type="inferred from homology"/>
<dbReference type="InterPro" id="IPR000597">
    <property type="entry name" value="Ribosomal_uL3"/>
</dbReference>
<dbReference type="GO" id="GO:1990904">
    <property type="term" value="C:ribonucleoprotein complex"/>
    <property type="evidence" value="ECO:0007669"/>
    <property type="project" value="UniProtKB-KW"/>
</dbReference>
<evidence type="ECO:0000256" key="1">
    <source>
        <dbReference type="ARBA" id="ARBA00006540"/>
    </source>
</evidence>
<evidence type="ECO:0000313" key="11">
    <source>
        <dbReference type="EMBL" id="AFX74372.1"/>
    </source>
</evidence>
<comment type="subunit">
    <text evidence="7 9">Part of the 50S ribosomal subunit. Forms a cluster with proteins L14 and L19.</text>
</comment>
<evidence type="ECO:0000256" key="3">
    <source>
        <dbReference type="ARBA" id="ARBA00022884"/>
    </source>
</evidence>
<dbReference type="GO" id="GO:0005840">
    <property type="term" value="C:ribosome"/>
    <property type="evidence" value="ECO:0007669"/>
    <property type="project" value="UniProtKB-UniRule"/>
</dbReference>
<keyword evidence="2 7" id="KW-0699">rRNA-binding</keyword>
<dbReference type="NCBIfam" id="TIGR03625">
    <property type="entry name" value="L3_bact"/>
    <property type="match status" value="1"/>
</dbReference>
<keyword evidence="5 7" id="KW-0687">Ribonucleoprotein</keyword>
<dbReference type="InterPro" id="IPR019927">
    <property type="entry name" value="Ribosomal_uL3_bac/org-type"/>
</dbReference>
<keyword evidence="3 7" id="KW-0694">RNA-binding</keyword>
<evidence type="ECO:0000256" key="4">
    <source>
        <dbReference type="ARBA" id="ARBA00022980"/>
    </source>
</evidence>
<evidence type="ECO:0000256" key="9">
    <source>
        <dbReference type="RuleBase" id="RU003906"/>
    </source>
</evidence>
<dbReference type="PROSITE" id="PS00474">
    <property type="entry name" value="RIBOSOMAL_L3"/>
    <property type="match status" value="1"/>
</dbReference>
<dbReference type="HAMAP" id="MF_01325_B">
    <property type="entry name" value="Ribosomal_uL3_B"/>
    <property type="match status" value="1"/>
</dbReference>
<dbReference type="RefSeq" id="WP_013302224.1">
    <property type="nucleotide sequence ID" value="NC_019552.1"/>
</dbReference>
<evidence type="ECO:0000256" key="5">
    <source>
        <dbReference type="ARBA" id="ARBA00023274"/>
    </source>
</evidence>
<name>A0AAI8AMV9_MESHY</name>
<reference evidence="11 12" key="1">
    <citation type="journal article" date="2013" name="Genome Announc.">
        <title>Complete Genome Sequence of Mycoplasma hyorhinis Strain SK76.</title>
        <authorList>
            <person name="Goodison S."/>
            <person name="Urquidi V."/>
            <person name="Kumar D."/>
            <person name="Reyes L."/>
            <person name="Rosser C.J."/>
        </authorList>
    </citation>
    <scope>NUCLEOTIDE SEQUENCE [LARGE SCALE GENOMIC DNA]</scope>
    <source>
        <strain evidence="11 12">SK76</strain>
    </source>
</reference>
<evidence type="ECO:0000256" key="7">
    <source>
        <dbReference type="HAMAP-Rule" id="MF_01325"/>
    </source>
</evidence>
<keyword evidence="4 7" id="KW-0689">Ribosomal protein</keyword>
<dbReference type="GeneID" id="93248556"/>
<dbReference type="FunFam" id="2.40.30.10:FF:000004">
    <property type="entry name" value="50S ribosomal protein L3"/>
    <property type="match status" value="1"/>
</dbReference>
<evidence type="ECO:0000256" key="6">
    <source>
        <dbReference type="ARBA" id="ARBA00035243"/>
    </source>
</evidence>
<dbReference type="InterPro" id="IPR009000">
    <property type="entry name" value="Transl_B-barrel_sf"/>
</dbReference>
<protein>
    <recommendedName>
        <fullName evidence="6 7">Large ribosomal subunit protein uL3</fullName>
    </recommendedName>
</protein>
<organism evidence="11 12">
    <name type="scientific">Mesomycoplasma hyorhinis SK76</name>
    <dbReference type="NCBI Taxonomy" id="1118964"/>
    <lineage>
        <taxon>Bacteria</taxon>
        <taxon>Bacillati</taxon>
        <taxon>Mycoplasmatota</taxon>
        <taxon>Mycoplasmoidales</taxon>
        <taxon>Metamycoplasmataceae</taxon>
        <taxon>Mesomycoplasma</taxon>
    </lineage>
</organism>
<evidence type="ECO:0000256" key="10">
    <source>
        <dbReference type="SAM" id="MobiDB-lite"/>
    </source>
</evidence>
<comment type="similarity">
    <text evidence="1 7 8">Belongs to the universal ribosomal protein uL3 family.</text>
</comment>
<dbReference type="Gene3D" id="3.30.160.810">
    <property type="match status" value="1"/>
</dbReference>
<accession>A0AAI8AMV9</accession>
<dbReference type="Proteomes" id="UP000009399">
    <property type="component" value="Chromosome"/>
</dbReference>
<sequence length="231" mass="25148">MKGILGKKVGMTQLFTEEGISIPVTVVEVQPNVVTNVLTKDKNGYEAIQLAAFDKKKSRFTKPELGHFKKADTEPKRFVKEFRNMQAELGQKVDLSIFEEGEFVDVVGTSKGKGFAGTIKRYNQHIGPKSHGGGGGSKPIRQTGSIGDISGNKVVKGMTMPGHLGHERTTVQNLEIIKIDLTNNILVIKGSVPGPKKSFLVIKESVKQAPKKAAEVLVDYSQTQSEEATNE</sequence>
<evidence type="ECO:0000256" key="8">
    <source>
        <dbReference type="RuleBase" id="RU003905"/>
    </source>
</evidence>
<dbReference type="Gene3D" id="2.40.30.10">
    <property type="entry name" value="Translation factors"/>
    <property type="match status" value="1"/>
</dbReference>
<evidence type="ECO:0000256" key="2">
    <source>
        <dbReference type="ARBA" id="ARBA00022730"/>
    </source>
</evidence>
<comment type="function">
    <text evidence="7 9">One of the primary rRNA binding proteins, it binds directly near the 3'-end of the 23S rRNA, where it nucleates assembly of the 50S subunit.</text>
</comment>
<dbReference type="PANTHER" id="PTHR11229">
    <property type="entry name" value="50S RIBOSOMAL PROTEIN L3"/>
    <property type="match status" value="1"/>
</dbReference>
<dbReference type="EMBL" id="CP003914">
    <property type="protein sequence ID" value="AFX74372.1"/>
    <property type="molecule type" value="Genomic_DNA"/>
</dbReference>
<dbReference type="KEGG" id="mhs:MOS_448"/>
<dbReference type="SUPFAM" id="SSF50447">
    <property type="entry name" value="Translation proteins"/>
    <property type="match status" value="1"/>
</dbReference>
<dbReference type="FunFam" id="3.30.160.810:FF:000001">
    <property type="entry name" value="50S ribosomal protein L3"/>
    <property type="match status" value="1"/>
</dbReference>
<gene>
    <name evidence="7" type="primary">rplC</name>
    <name evidence="11" type="ORF">MOS_448</name>
</gene>